<evidence type="ECO:0000256" key="1">
    <source>
        <dbReference type="SAM" id="Phobius"/>
    </source>
</evidence>
<feature type="transmembrane region" description="Helical" evidence="1">
    <location>
        <begin position="457"/>
        <end position="479"/>
    </location>
</feature>
<reference evidence="2" key="1">
    <citation type="submission" date="2019-08" db="EMBL/GenBank/DDBJ databases">
        <authorList>
            <person name="Kucharzyk K."/>
            <person name="Murdoch R.W."/>
            <person name="Higgins S."/>
            <person name="Loffler F."/>
        </authorList>
    </citation>
    <scope>NUCLEOTIDE SEQUENCE</scope>
</reference>
<protein>
    <recommendedName>
        <fullName evidence="3">DUF1538 domain-containing protein</fullName>
    </recommendedName>
</protein>
<proteinExistence type="predicted"/>
<feature type="transmembrane region" description="Helical" evidence="1">
    <location>
        <begin position="205"/>
        <end position="226"/>
    </location>
</feature>
<feature type="transmembrane region" description="Helical" evidence="1">
    <location>
        <begin position="396"/>
        <end position="423"/>
    </location>
</feature>
<feature type="transmembrane region" description="Helical" evidence="1">
    <location>
        <begin position="332"/>
        <end position="354"/>
    </location>
</feature>
<feature type="transmembrane region" description="Helical" evidence="1">
    <location>
        <begin position="180"/>
        <end position="198"/>
    </location>
</feature>
<feature type="transmembrane region" description="Helical" evidence="1">
    <location>
        <begin position="115"/>
        <end position="134"/>
    </location>
</feature>
<feature type="transmembrane region" description="Helical" evidence="1">
    <location>
        <begin position="302"/>
        <end position="326"/>
    </location>
</feature>
<comment type="caution">
    <text evidence="2">The sequence shown here is derived from an EMBL/GenBank/DDBJ whole genome shotgun (WGS) entry which is preliminary data.</text>
</comment>
<sequence>MNLLHKLKESGISVAPILAIVLLLHLTVAPLAGAMLARFYIGGVLIILGLSIFLLGTDLGILPMGHAVGSALVARKNLFLMLLAGFVVGFLVTVAEPDVAVLADQVSTVDSAIPKSLLILMIGLGVGFFTAVGFGRIVLNLSYRWALVLFYLIVFGLAAITDQGYLSVAFDAGGATTGPMTVPFIMALGVGVASVRVSKKSEEDSFGVVGLASIGPIMAVLVMGIVQKGRTVEAGQETAAALETLGVAEVFLRLLPETLKHVATALAPLVVIFIVFELVLLKQSRHQLARMAKGMIYTYLGLVLFFLGVNGGFLPVGSMVGGAIGGLEANGILIPIGLVLGAVVVLAEPAVWVLNSQIEEVSGGYIKKPIILATLSISISAAVAMAMLRIVTGISIWWFLIPGYSLALLLTFFSPALFTAIAFDSGGVASGPMSSTFVLSFSIGASAMAGGNPMKDAFGVIAMIAMMPLITIQILGILFKVKEANKRRKIGNTSTKEPIL</sequence>
<keyword evidence="1" id="KW-0472">Membrane</keyword>
<feature type="transmembrane region" description="Helical" evidence="1">
    <location>
        <begin position="78"/>
        <end position="95"/>
    </location>
</feature>
<feature type="transmembrane region" description="Helical" evidence="1">
    <location>
        <begin position="39"/>
        <end position="57"/>
    </location>
</feature>
<keyword evidence="1" id="KW-1133">Transmembrane helix</keyword>
<feature type="transmembrane region" description="Helical" evidence="1">
    <location>
        <begin position="262"/>
        <end position="281"/>
    </location>
</feature>
<feature type="transmembrane region" description="Helical" evidence="1">
    <location>
        <begin position="141"/>
        <end position="160"/>
    </location>
</feature>
<name>A0A644SY07_9ZZZZ</name>
<feature type="transmembrane region" description="Helical" evidence="1">
    <location>
        <begin position="435"/>
        <end position="451"/>
    </location>
</feature>
<organism evidence="2">
    <name type="scientific">bioreactor metagenome</name>
    <dbReference type="NCBI Taxonomy" id="1076179"/>
    <lineage>
        <taxon>unclassified sequences</taxon>
        <taxon>metagenomes</taxon>
        <taxon>ecological metagenomes</taxon>
    </lineage>
</organism>
<accession>A0A644SY07</accession>
<dbReference type="EMBL" id="VSSQ01000010">
    <property type="protein sequence ID" value="MPL59566.1"/>
    <property type="molecule type" value="Genomic_DNA"/>
</dbReference>
<evidence type="ECO:0000313" key="2">
    <source>
        <dbReference type="EMBL" id="MPL59566.1"/>
    </source>
</evidence>
<feature type="transmembrane region" description="Helical" evidence="1">
    <location>
        <begin position="370"/>
        <end position="390"/>
    </location>
</feature>
<keyword evidence="1" id="KW-0812">Transmembrane</keyword>
<gene>
    <name evidence="2" type="ORF">SDC9_05119</name>
</gene>
<evidence type="ECO:0008006" key="3">
    <source>
        <dbReference type="Google" id="ProtNLM"/>
    </source>
</evidence>
<dbReference type="InterPro" id="IPR011435">
    <property type="entry name" value="UmpAB"/>
</dbReference>
<dbReference type="AlphaFoldDB" id="A0A644SY07"/>
<dbReference type="Pfam" id="PF07556">
    <property type="entry name" value="DUF1538"/>
    <property type="match status" value="2"/>
</dbReference>
<feature type="transmembrane region" description="Helical" evidence="1">
    <location>
        <begin position="12"/>
        <end position="33"/>
    </location>
</feature>